<dbReference type="Proteomes" id="UP000003676">
    <property type="component" value="Unassembled WGS sequence"/>
</dbReference>
<evidence type="ECO:0000313" key="3">
    <source>
        <dbReference type="Proteomes" id="UP000003676"/>
    </source>
</evidence>
<reference evidence="2 3" key="2">
    <citation type="submission" date="2008-10" db="EMBL/GenBank/DDBJ databases">
        <authorList>
            <person name="Fulton L."/>
            <person name="Clifton S."/>
            <person name="Fulton B."/>
            <person name="Xu J."/>
            <person name="Minx P."/>
            <person name="Pepin K.H."/>
            <person name="Johnson M."/>
            <person name="Bhonagiri V."/>
            <person name="Nash W.E."/>
            <person name="Mardis E.R."/>
            <person name="Wilson R.K."/>
        </authorList>
    </citation>
    <scope>NUCLEOTIDE SEQUENCE [LARGE SCALE GENOMIC DNA]</scope>
    <source>
        <strain evidence="2 3">ATCC 29098</strain>
    </source>
</reference>
<organism evidence="2 3">
    <name type="scientific">Desulfovibrio piger ATCC 29098</name>
    <dbReference type="NCBI Taxonomy" id="411464"/>
    <lineage>
        <taxon>Bacteria</taxon>
        <taxon>Pseudomonadati</taxon>
        <taxon>Thermodesulfobacteriota</taxon>
        <taxon>Desulfovibrionia</taxon>
        <taxon>Desulfovibrionales</taxon>
        <taxon>Desulfovibrionaceae</taxon>
        <taxon>Desulfovibrio</taxon>
    </lineage>
</organism>
<dbReference type="HOGENOM" id="CLU_851972_0_0_7"/>
<dbReference type="STRING" id="901.DESPIGER_0839"/>
<evidence type="ECO:0000313" key="2">
    <source>
        <dbReference type="EMBL" id="EEB34231.1"/>
    </source>
</evidence>
<dbReference type="InterPro" id="IPR016181">
    <property type="entry name" value="Acyl_CoA_acyltransferase"/>
</dbReference>
<accession>B6WS73</accession>
<proteinExistence type="predicted"/>
<protein>
    <recommendedName>
        <fullName evidence="1">BioF2-like acetyltransferase domain-containing protein</fullName>
    </recommendedName>
</protein>
<dbReference type="Pfam" id="PF13480">
    <property type="entry name" value="Acetyltransf_6"/>
    <property type="match status" value="1"/>
</dbReference>
<comment type="caution">
    <text evidence="2">The sequence shown here is derived from an EMBL/GenBank/DDBJ whole genome shotgun (WGS) entry which is preliminary data.</text>
</comment>
<reference evidence="2 3" key="1">
    <citation type="submission" date="2008-10" db="EMBL/GenBank/DDBJ databases">
        <title>Draft genome sequence of Desulvovibrio piger (ATCC 29098).</title>
        <authorList>
            <person name="Sudarsanam P."/>
            <person name="Ley R."/>
            <person name="Guruge J."/>
            <person name="Turnbaugh P.J."/>
            <person name="Mahowald M."/>
            <person name="Liep D."/>
            <person name="Gordon J."/>
        </authorList>
    </citation>
    <scope>NUCLEOTIDE SEQUENCE [LARGE SCALE GENOMIC DNA]</scope>
    <source>
        <strain evidence="2 3">ATCC 29098</strain>
    </source>
</reference>
<dbReference type="InterPro" id="IPR038740">
    <property type="entry name" value="BioF2-like_GNAT_dom"/>
</dbReference>
<name>B6WS73_9BACT</name>
<dbReference type="EMBL" id="ABXU01000026">
    <property type="protein sequence ID" value="EEB34231.1"/>
    <property type="molecule type" value="Genomic_DNA"/>
</dbReference>
<evidence type="ECO:0000259" key="1">
    <source>
        <dbReference type="Pfam" id="PF13480"/>
    </source>
</evidence>
<dbReference type="AlphaFoldDB" id="B6WS73"/>
<feature type="domain" description="BioF2-like acetyltransferase" evidence="1">
    <location>
        <begin position="192"/>
        <end position="340"/>
    </location>
</feature>
<sequence length="358" mass="39970">MTDKAVAVLWGNEDRYCPEPQRMMELEYITEEEAPWRPDLCRVWERSVDLASQPDPFCCAPIWQLSAHRAFAPGRRVLAQSTEDSALVLAEAFLSSGQPLLTSLEAHWLFGCPLQGPDAIGLLAEALAVMSHSYGHLPALLLGGIVPGSRRARELYACCESLFTIYLAGECIQGGASLEGGLDGFLSRRSANLRSKWRKSCRRAADRGVTFERSCPTDTAGADAVYARMLAVERRSWKGVGHCGMTESPAREFYADMIRRLVVRGTARVMFARHEDQDIGFIFGGMLGPCYRGQQFSYDAAWKDLSIGNLLQVEQIRWLCEEGAVRYDMGTASGEPMAYKMHWTEAHPTSQTWFLQPR</sequence>
<dbReference type="Gene3D" id="3.40.630.30">
    <property type="match status" value="1"/>
</dbReference>
<dbReference type="eggNOG" id="COG5653">
    <property type="taxonomic scope" value="Bacteria"/>
</dbReference>
<dbReference type="SUPFAM" id="SSF55729">
    <property type="entry name" value="Acyl-CoA N-acyltransferases (Nat)"/>
    <property type="match status" value="1"/>
</dbReference>
<gene>
    <name evidence="2" type="ORF">DESPIG_00919</name>
</gene>